<dbReference type="AlphaFoldDB" id="A0A4Z2ICF8"/>
<protein>
    <submittedName>
        <fullName evidence="2">Uncharacterized protein</fullName>
    </submittedName>
</protein>
<feature type="region of interest" description="Disordered" evidence="1">
    <location>
        <begin position="152"/>
        <end position="184"/>
    </location>
</feature>
<organism evidence="2 3">
    <name type="scientific">Liparis tanakae</name>
    <name type="common">Tanaka's snailfish</name>
    <dbReference type="NCBI Taxonomy" id="230148"/>
    <lineage>
        <taxon>Eukaryota</taxon>
        <taxon>Metazoa</taxon>
        <taxon>Chordata</taxon>
        <taxon>Craniata</taxon>
        <taxon>Vertebrata</taxon>
        <taxon>Euteleostomi</taxon>
        <taxon>Actinopterygii</taxon>
        <taxon>Neopterygii</taxon>
        <taxon>Teleostei</taxon>
        <taxon>Neoteleostei</taxon>
        <taxon>Acanthomorphata</taxon>
        <taxon>Eupercaria</taxon>
        <taxon>Perciformes</taxon>
        <taxon>Cottioidei</taxon>
        <taxon>Cottales</taxon>
        <taxon>Liparidae</taxon>
        <taxon>Liparis</taxon>
    </lineage>
</organism>
<evidence type="ECO:0000313" key="2">
    <source>
        <dbReference type="EMBL" id="TNN75112.1"/>
    </source>
</evidence>
<evidence type="ECO:0000313" key="3">
    <source>
        <dbReference type="Proteomes" id="UP000314294"/>
    </source>
</evidence>
<comment type="caution">
    <text evidence="2">The sequence shown here is derived from an EMBL/GenBank/DDBJ whole genome shotgun (WGS) entry which is preliminary data.</text>
</comment>
<gene>
    <name evidence="2" type="ORF">EYF80_014685</name>
</gene>
<accession>A0A4Z2ICF8</accession>
<dbReference type="EMBL" id="SRLO01000107">
    <property type="protein sequence ID" value="TNN75112.1"/>
    <property type="molecule type" value="Genomic_DNA"/>
</dbReference>
<name>A0A4Z2ICF8_9TELE</name>
<reference evidence="2 3" key="1">
    <citation type="submission" date="2019-03" db="EMBL/GenBank/DDBJ databases">
        <title>First draft genome of Liparis tanakae, snailfish: a comprehensive survey of snailfish specific genes.</title>
        <authorList>
            <person name="Kim W."/>
            <person name="Song I."/>
            <person name="Jeong J.-H."/>
            <person name="Kim D."/>
            <person name="Kim S."/>
            <person name="Ryu S."/>
            <person name="Song J.Y."/>
            <person name="Lee S.K."/>
        </authorList>
    </citation>
    <scope>NUCLEOTIDE SEQUENCE [LARGE SCALE GENOMIC DNA]</scope>
    <source>
        <tissue evidence="2">Muscle</tissue>
    </source>
</reference>
<dbReference type="Proteomes" id="UP000314294">
    <property type="component" value="Unassembled WGS sequence"/>
</dbReference>
<keyword evidence="3" id="KW-1185">Reference proteome</keyword>
<sequence length="184" mass="21024">MAHMSRIANLHRDLFLETNTAPCAEGELAQTGAEIKSHQLGSSECQCRMSAAQRRELVLWPGIANSIGDRNVAEENAFKLDRVDIHKREETSNESQSRAETWTTKRLKAGLVEKSWAQQAQEKANLACGRQRLLWCWTTAMLRVELQHHNRRGAHRFSPKRQLTTQRGRQLTEKHTLLPSNCQT</sequence>
<evidence type="ECO:0000256" key="1">
    <source>
        <dbReference type="SAM" id="MobiDB-lite"/>
    </source>
</evidence>
<proteinExistence type="predicted"/>